<dbReference type="SUPFAM" id="SSF88659">
    <property type="entry name" value="Sigma3 and sigma4 domains of RNA polymerase sigma factors"/>
    <property type="match status" value="1"/>
</dbReference>
<evidence type="ECO:0000259" key="6">
    <source>
        <dbReference type="Pfam" id="PF08281"/>
    </source>
</evidence>
<dbReference type="Pfam" id="PF04542">
    <property type="entry name" value="Sigma70_r2"/>
    <property type="match status" value="1"/>
</dbReference>
<dbReference type="CDD" id="cd06171">
    <property type="entry name" value="Sigma70_r4"/>
    <property type="match status" value="1"/>
</dbReference>
<dbReference type="PATRIC" id="fig|768486.3.peg.644"/>
<dbReference type="PANTHER" id="PTHR43133:SF51">
    <property type="entry name" value="RNA POLYMERASE SIGMA FACTOR"/>
    <property type="match status" value="1"/>
</dbReference>
<accession>I6RZ85</accession>
<dbReference type="GO" id="GO:0003677">
    <property type="term" value="F:DNA binding"/>
    <property type="evidence" value="ECO:0007669"/>
    <property type="project" value="InterPro"/>
</dbReference>
<dbReference type="Gene3D" id="1.10.10.10">
    <property type="entry name" value="Winged helix-like DNA-binding domain superfamily/Winged helix DNA-binding domain"/>
    <property type="match status" value="1"/>
</dbReference>
<dbReference type="Proteomes" id="UP000002895">
    <property type="component" value="Chromosome"/>
</dbReference>
<evidence type="ECO:0000256" key="3">
    <source>
        <dbReference type="ARBA" id="ARBA00023082"/>
    </source>
</evidence>
<dbReference type="InterPro" id="IPR007627">
    <property type="entry name" value="RNA_pol_sigma70_r2"/>
</dbReference>
<keyword evidence="3" id="KW-0731">Sigma factor</keyword>
<dbReference type="EMBL" id="CP003504">
    <property type="protein sequence ID" value="AFM69645.1"/>
    <property type="molecule type" value="Genomic_DNA"/>
</dbReference>
<keyword evidence="2" id="KW-0805">Transcription regulation</keyword>
<dbReference type="InterPro" id="IPR013249">
    <property type="entry name" value="RNA_pol_sigma70_r4_t2"/>
</dbReference>
<gene>
    <name evidence="7" type="ordered locus">EHR_03365</name>
</gene>
<dbReference type="KEGG" id="ehr:EHR_03365"/>
<dbReference type="InterPro" id="IPR014284">
    <property type="entry name" value="RNA_pol_sigma-70_dom"/>
</dbReference>
<reference evidence="7 8" key="1">
    <citation type="journal article" date="2012" name="J. Bacteriol.">
        <title>Genome sequence of Enterococcus hirae (Streptococcus faecalis) ATCC 9790, a model organism for the study of ion transport, bioenergetics, and copper homeostasis.</title>
        <authorList>
            <person name="Gaechter T."/>
            <person name="Wunderlin C."/>
            <person name="Schmidheini T."/>
            <person name="Solioz M."/>
        </authorList>
    </citation>
    <scope>NUCLEOTIDE SEQUENCE [LARGE SCALE GENOMIC DNA]</scope>
    <source>
        <strain evidence="8">ATCC 9790 / DSM 20160 / JCM 8729 / LMG 6399 / NBRC 3181 / NCIMB 6459 / NCDO 1258 / NCTC 12367 / WDCM 00089 / R</strain>
    </source>
</reference>
<feature type="domain" description="RNA polymerase sigma factor 70 region 4 type 2" evidence="6">
    <location>
        <begin position="114"/>
        <end position="166"/>
    </location>
</feature>
<dbReference type="OrthoDB" id="9782703at2"/>
<dbReference type="Pfam" id="PF08281">
    <property type="entry name" value="Sigma70_r4_2"/>
    <property type="match status" value="1"/>
</dbReference>
<dbReference type="InterPro" id="IPR013324">
    <property type="entry name" value="RNA_pol_sigma_r3/r4-like"/>
</dbReference>
<keyword evidence="4" id="KW-0804">Transcription</keyword>
<dbReference type="GO" id="GO:0016987">
    <property type="term" value="F:sigma factor activity"/>
    <property type="evidence" value="ECO:0007669"/>
    <property type="project" value="UniProtKB-KW"/>
</dbReference>
<dbReference type="HOGENOM" id="CLU_047691_3_1_9"/>
<organism evidence="7 8">
    <name type="scientific">Enterococcus hirae (strain ATCC 9790 / DSM 20160 / JCM 8729 / LMG 6399 / NBRC 3181 / NCIMB 6459 / NCDO 1258 / NCTC 12367 / WDCM 00089 / R)</name>
    <dbReference type="NCBI Taxonomy" id="768486"/>
    <lineage>
        <taxon>Bacteria</taxon>
        <taxon>Bacillati</taxon>
        <taxon>Bacillota</taxon>
        <taxon>Bacilli</taxon>
        <taxon>Lactobacillales</taxon>
        <taxon>Enterococcaceae</taxon>
        <taxon>Enterococcus</taxon>
    </lineage>
</organism>
<name>I6RZ85_ENTHA</name>
<dbReference type="InterPro" id="IPR013325">
    <property type="entry name" value="RNA_pol_sigma_r2"/>
</dbReference>
<proteinExistence type="inferred from homology"/>
<dbReference type="GO" id="GO:0006352">
    <property type="term" value="P:DNA-templated transcription initiation"/>
    <property type="evidence" value="ECO:0007669"/>
    <property type="project" value="InterPro"/>
</dbReference>
<comment type="similarity">
    <text evidence="1">Belongs to the sigma-70 factor family. ECF subfamily.</text>
</comment>
<dbReference type="eggNOG" id="COG1595">
    <property type="taxonomic scope" value="Bacteria"/>
</dbReference>
<dbReference type="SUPFAM" id="SSF88946">
    <property type="entry name" value="Sigma2 domain of RNA polymerase sigma factors"/>
    <property type="match status" value="1"/>
</dbReference>
<evidence type="ECO:0000259" key="5">
    <source>
        <dbReference type="Pfam" id="PF04542"/>
    </source>
</evidence>
<keyword evidence="8" id="KW-1185">Reference proteome</keyword>
<dbReference type="PANTHER" id="PTHR43133">
    <property type="entry name" value="RNA POLYMERASE ECF-TYPE SIGMA FACTO"/>
    <property type="match status" value="1"/>
</dbReference>
<evidence type="ECO:0000313" key="7">
    <source>
        <dbReference type="EMBL" id="AFM69645.1"/>
    </source>
</evidence>
<dbReference type="Gene3D" id="1.10.1740.10">
    <property type="match status" value="1"/>
</dbReference>
<dbReference type="AlphaFoldDB" id="I6RZ85"/>
<protein>
    <submittedName>
        <fullName evidence="7">ECF subfamily RNA polymerase sigma factor</fullName>
    </submittedName>
</protein>
<evidence type="ECO:0000256" key="1">
    <source>
        <dbReference type="ARBA" id="ARBA00010641"/>
    </source>
</evidence>
<dbReference type="NCBIfam" id="TIGR02937">
    <property type="entry name" value="sigma70-ECF"/>
    <property type="match status" value="1"/>
</dbReference>
<feature type="domain" description="RNA polymerase sigma-70 region 2" evidence="5">
    <location>
        <begin position="29"/>
        <end position="96"/>
    </location>
</feature>
<dbReference type="InterPro" id="IPR036388">
    <property type="entry name" value="WH-like_DNA-bd_sf"/>
</dbReference>
<evidence type="ECO:0000313" key="8">
    <source>
        <dbReference type="Proteomes" id="UP000002895"/>
    </source>
</evidence>
<evidence type="ECO:0000256" key="2">
    <source>
        <dbReference type="ARBA" id="ARBA00023015"/>
    </source>
</evidence>
<sequence>MKWEENRVPSDLFLVKKAKEGDKEAFVQLFKSYEAVLYNTARKFLNNSEDIADCLQETALTAYKNIQSVQKPEYFNTWLCKILINNCKKILKKSKKETFYVEYEEEKNTTIRSMELKHMLQKLDLKYRIPLVLYYYNGFSIKEISTILSEPVNTVKTHLARGKKLLKIEES</sequence>
<dbReference type="InterPro" id="IPR039425">
    <property type="entry name" value="RNA_pol_sigma-70-like"/>
</dbReference>
<evidence type="ECO:0000256" key="4">
    <source>
        <dbReference type="ARBA" id="ARBA00023163"/>
    </source>
</evidence>
<dbReference type="RefSeq" id="WP_014834318.1">
    <property type="nucleotide sequence ID" value="NC_018081.1"/>
</dbReference>